<protein>
    <recommendedName>
        <fullName evidence="5">PDZ domain-containing protein</fullName>
    </recommendedName>
</protein>
<evidence type="ECO:0000256" key="1">
    <source>
        <dbReference type="ARBA" id="ARBA00004236"/>
    </source>
</evidence>
<evidence type="ECO:0000313" key="6">
    <source>
        <dbReference type="EMBL" id="CAF0789098.1"/>
    </source>
</evidence>
<evidence type="ECO:0000259" key="5">
    <source>
        <dbReference type="PROSITE" id="PS50106"/>
    </source>
</evidence>
<evidence type="ECO:0000313" key="7">
    <source>
        <dbReference type="EMBL" id="CAF3573217.1"/>
    </source>
</evidence>
<name>A0A813RZL0_9BILA</name>
<dbReference type="PANTHER" id="PTHR14191:SF3">
    <property type="entry name" value="NA(+)_H(+) EXCHANGE REGULATORY COFACTOR-LIKE PROTEIN NRFL-1"/>
    <property type="match status" value="1"/>
</dbReference>
<organism evidence="6 8">
    <name type="scientific">Didymodactylos carnosus</name>
    <dbReference type="NCBI Taxonomy" id="1234261"/>
    <lineage>
        <taxon>Eukaryota</taxon>
        <taxon>Metazoa</taxon>
        <taxon>Spiralia</taxon>
        <taxon>Gnathifera</taxon>
        <taxon>Rotifera</taxon>
        <taxon>Eurotatoria</taxon>
        <taxon>Bdelloidea</taxon>
        <taxon>Philodinida</taxon>
        <taxon>Philodinidae</taxon>
        <taxon>Didymodactylos</taxon>
    </lineage>
</organism>
<dbReference type="InterPro" id="IPR051067">
    <property type="entry name" value="NHER"/>
</dbReference>
<dbReference type="Pfam" id="PF17820">
    <property type="entry name" value="PDZ_6"/>
    <property type="match status" value="1"/>
</dbReference>
<comment type="caution">
    <text evidence="6">The sequence shown here is derived from an EMBL/GenBank/DDBJ whole genome shotgun (WGS) entry which is preliminary data.</text>
</comment>
<reference evidence="6" key="1">
    <citation type="submission" date="2021-02" db="EMBL/GenBank/DDBJ databases">
        <authorList>
            <person name="Nowell W R."/>
        </authorList>
    </citation>
    <scope>NUCLEOTIDE SEQUENCE</scope>
</reference>
<dbReference type="PANTHER" id="PTHR14191">
    <property type="entry name" value="PDZ DOMAIN CONTAINING PROTEIN"/>
    <property type="match status" value="1"/>
</dbReference>
<gene>
    <name evidence="6" type="ORF">GPM918_LOCUS2902</name>
    <name evidence="7" type="ORF">SRO942_LOCUS2902</name>
</gene>
<dbReference type="OrthoDB" id="10007415at2759"/>
<proteinExistence type="predicted"/>
<dbReference type="InterPro" id="IPR041489">
    <property type="entry name" value="PDZ_6"/>
</dbReference>
<dbReference type="GO" id="GO:0043495">
    <property type="term" value="F:protein-membrane adaptor activity"/>
    <property type="evidence" value="ECO:0007669"/>
    <property type="project" value="TreeGrafter"/>
</dbReference>
<evidence type="ECO:0000256" key="2">
    <source>
        <dbReference type="ARBA" id="ARBA00022475"/>
    </source>
</evidence>
<keyword evidence="3" id="KW-0677">Repeat</keyword>
<keyword evidence="8" id="KW-1185">Reference proteome</keyword>
<sequence length="247" mass="28229">MLHLSQNQSTTYHSQPLPTASSYQSQYSASSQQHSTNESEQTSIDLRPRSCILRKWPHYDGYGVVLGRNYTWFGLRIGDVEPNSPAESGGLLREDVVLAVNGRAIENEDFFVILSFIQRELENDEICFLVLDPQGADTARRNNIFIDDHYPSVVRMETPTLTVSPQKLLYDQWSRDPTLSRNTIHLGPVKDADQRSSAYNNNVDNNRIPSILSYQDNHSTSQRYSEKKPQETAEQVYTFLPYSGMYI</sequence>
<evidence type="ECO:0000313" key="8">
    <source>
        <dbReference type="Proteomes" id="UP000663829"/>
    </source>
</evidence>
<feature type="compositionally biased region" description="Low complexity" evidence="4">
    <location>
        <begin position="20"/>
        <end position="33"/>
    </location>
</feature>
<feature type="domain" description="PDZ" evidence="5">
    <location>
        <begin position="61"/>
        <end position="107"/>
    </location>
</feature>
<feature type="region of interest" description="Disordered" evidence="4">
    <location>
        <begin position="1"/>
        <end position="43"/>
    </location>
</feature>
<feature type="compositionally biased region" description="Polar residues" evidence="4">
    <location>
        <begin position="1"/>
        <end position="19"/>
    </location>
</feature>
<dbReference type="InterPro" id="IPR001478">
    <property type="entry name" value="PDZ"/>
</dbReference>
<keyword evidence="2" id="KW-0472">Membrane</keyword>
<dbReference type="InterPro" id="IPR036034">
    <property type="entry name" value="PDZ_sf"/>
</dbReference>
<dbReference type="Proteomes" id="UP000663829">
    <property type="component" value="Unassembled WGS sequence"/>
</dbReference>
<feature type="compositionally biased region" description="Polar residues" evidence="4">
    <location>
        <begin position="34"/>
        <end position="43"/>
    </location>
</feature>
<evidence type="ECO:0000256" key="4">
    <source>
        <dbReference type="SAM" id="MobiDB-lite"/>
    </source>
</evidence>
<dbReference type="GO" id="GO:0072659">
    <property type="term" value="P:protein localization to plasma membrane"/>
    <property type="evidence" value="ECO:0007669"/>
    <property type="project" value="TreeGrafter"/>
</dbReference>
<dbReference type="Gene3D" id="2.30.42.10">
    <property type="match status" value="1"/>
</dbReference>
<dbReference type="Proteomes" id="UP000681722">
    <property type="component" value="Unassembled WGS sequence"/>
</dbReference>
<dbReference type="PROSITE" id="PS50106">
    <property type="entry name" value="PDZ"/>
    <property type="match status" value="1"/>
</dbReference>
<accession>A0A813RZL0</accession>
<evidence type="ECO:0000256" key="3">
    <source>
        <dbReference type="ARBA" id="ARBA00022737"/>
    </source>
</evidence>
<dbReference type="EMBL" id="CAJOBC010000336">
    <property type="protein sequence ID" value="CAF3573217.1"/>
    <property type="molecule type" value="Genomic_DNA"/>
</dbReference>
<comment type="subcellular location">
    <subcellularLocation>
        <location evidence="1">Cell membrane</location>
    </subcellularLocation>
</comment>
<dbReference type="SMART" id="SM00228">
    <property type="entry name" value="PDZ"/>
    <property type="match status" value="1"/>
</dbReference>
<keyword evidence="2" id="KW-1003">Cell membrane</keyword>
<dbReference type="SUPFAM" id="SSF50156">
    <property type="entry name" value="PDZ domain-like"/>
    <property type="match status" value="1"/>
</dbReference>
<dbReference type="GO" id="GO:0016324">
    <property type="term" value="C:apical plasma membrane"/>
    <property type="evidence" value="ECO:0007669"/>
    <property type="project" value="TreeGrafter"/>
</dbReference>
<dbReference type="EMBL" id="CAJNOQ010000336">
    <property type="protein sequence ID" value="CAF0789098.1"/>
    <property type="molecule type" value="Genomic_DNA"/>
</dbReference>
<dbReference type="AlphaFoldDB" id="A0A813RZL0"/>